<dbReference type="EMBL" id="SDKC01000002">
    <property type="protein sequence ID" value="RXS72608.1"/>
    <property type="molecule type" value="Genomic_DNA"/>
</dbReference>
<sequence>MKKELNSLNTLLSIFGFLILTIAILFPTNRPAGTELYIYLGGLVATGLSITFASTKKVKPYVVMTTLSFVLYLVYMYRAPGQCNIEYDSTTWEGFCLYFLLLSLLDVFISFTTIFKRVMRTWKIIVSFLVPAGAITFIILLFKDRNWTHLSDSYGYSIPTLTGVILASIFGFLSITSMFFSIKFGLTIMNYPSYVKKIMRGYYFTPFAWQTKLPKNEVMDVPNASSEVCGNFGEYSAYKMLKKILPGKKKFLFGVVIPESDGGFQEIDMLCFWRDRIIIGEAKNYKGNLYRNQYAPVWKLQQDHGTKEVGNAFFQNWQHRLALSWFLSSKTNTVKKELLDNMLLCTSFLTPKGTRVNADGKHNVCFGNIHAYFVTQANLQESAATYKKWTKGVRGITPEVMAAYSALASLPRYSKKQLADLVQQRAHTSYYRLQFRQARYYFDERRHLLYRQNGLYSEYLGLKSGNIRQWTYCGPANALPEGLLEITDPEYYYGKILMSGI</sequence>
<reference evidence="3 4" key="1">
    <citation type="submission" date="2019-01" db="EMBL/GenBank/DDBJ databases">
        <title>Blautia sp. nov. KGMB01111 isolated human feces.</title>
        <authorList>
            <person name="Park J.-E."/>
            <person name="Kim J.-S."/>
            <person name="Park S.-H."/>
        </authorList>
    </citation>
    <scope>NUCLEOTIDE SEQUENCE [LARGE SCALE GENOMIC DNA]</scope>
    <source>
        <strain evidence="3 4">KGMB01111</strain>
    </source>
</reference>
<feature type="transmembrane region" description="Helical" evidence="1">
    <location>
        <begin position="36"/>
        <end position="54"/>
    </location>
</feature>
<dbReference type="RefSeq" id="WP_129259725.1">
    <property type="nucleotide sequence ID" value="NZ_SDKC01000002.1"/>
</dbReference>
<keyword evidence="1" id="KW-0812">Transmembrane</keyword>
<feature type="transmembrane region" description="Helical" evidence="1">
    <location>
        <begin position="122"/>
        <end position="142"/>
    </location>
</feature>
<evidence type="ECO:0000256" key="1">
    <source>
        <dbReference type="SAM" id="Phobius"/>
    </source>
</evidence>
<dbReference type="InterPro" id="IPR011528">
    <property type="entry name" value="NERD"/>
</dbReference>
<feature type="transmembrane region" description="Helical" evidence="1">
    <location>
        <begin position="12"/>
        <end position="30"/>
    </location>
</feature>
<keyword evidence="4" id="KW-1185">Reference proteome</keyword>
<evidence type="ECO:0000259" key="2">
    <source>
        <dbReference type="PROSITE" id="PS50965"/>
    </source>
</evidence>
<dbReference type="PROSITE" id="PS50965">
    <property type="entry name" value="NERD"/>
    <property type="match status" value="1"/>
</dbReference>
<evidence type="ECO:0000313" key="3">
    <source>
        <dbReference type="EMBL" id="RXS72608.1"/>
    </source>
</evidence>
<feature type="transmembrane region" description="Helical" evidence="1">
    <location>
        <begin position="154"/>
        <end position="180"/>
    </location>
</feature>
<comment type="caution">
    <text evidence="3">The sequence shown here is derived from an EMBL/GenBank/DDBJ whole genome shotgun (WGS) entry which is preliminary data.</text>
</comment>
<dbReference type="Pfam" id="PF08378">
    <property type="entry name" value="NERD"/>
    <property type="match status" value="1"/>
</dbReference>
<keyword evidence="1" id="KW-1133">Transmembrane helix</keyword>
<accession>A0A4Q1RD86</accession>
<protein>
    <recommendedName>
        <fullName evidence="2">NERD domain-containing protein</fullName>
    </recommendedName>
</protein>
<keyword evidence="1" id="KW-0472">Membrane</keyword>
<evidence type="ECO:0000313" key="4">
    <source>
        <dbReference type="Proteomes" id="UP000290106"/>
    </source>
</evidence>
<organism evidence="3 4">
    <name type="scientific">Blautia faecicola</name>
    <dbReference type="NCBI Taxonomy" id="2509240"/>
    <lineage>
        <taxon>Bacteria</taxon>
        <taxon>Bacillati</taxon>
        <taxon>Bacillota</taxon>
        <taxon>Clostridia</taxon>
        <taxon>Lachnospirales</taxon>
        <taxon>Lachnospiraceae</taxon>
        <taxon>Blautia</taxon>
    </lineage>
</organism>
<feature type="transmembrane region" description="Helical" evidence="1">
    <location>
        <begin position="61"/>
        <end position="77"/>
    </location>
</feature>
<gene>
    <name evidence="3" type="ORF">ETP43_16655</name>
</gene>
<feature type="domain" description="NERD" evidence="2">
    <location>
        <begin position="229"/>
        <end position="346"/>
    </location>
</feature>
<dbReference type="AlphaFoldDB" id="A0A4Q1RD86"/>
<feature type="transmembrane region" description="Helical" evidence="1">
    <location>
        <begin position="97"/>
        <end position="115"/>
    </location>
</feature>
<name>A0A4Q1RD86_9FIRM</name>
<dbReference type="OrthoDB" id="1996975at2"/>
<dbReference type="Proteomes" id="UP000290106">
    <property type="component" value="Unassembled WGS sequence"/>
</dbReference>
<proteinExistence type="predicted"/>